<evidence type="ECO:0000313" key="2">
    <source>
        <dbReference type="Proteomes" id="UP000178700"/>
    </source>
</evidence>
<dbReference type="AlphaFoldDB" id="A0A1F6V4Q1"/>
<dbReference type="Proteomes" id="UP000178700">
    <property type="component" value="Unassembled WGS sequence"/>
</dbReference>
<accession>A0A1F6V4Q1</accession>
<gene>
    <name evidence="1" type="ORF">A2642_02055</name>
</gene>
<comment type="caution">
    <text evidence="1">The sequence shown here is derived from an EMBL/GenBank/DDBJ whole genome shotgun (WGS) entry which is preliminary data.</text>
</comment>
<evidence type="ECO:0000313" key="1">
    <source>
        <dbReference type="EMBL" id="OGI64653.1"/>
    </source>
</evidence>
<name>A0A1F6V4Q1_9BACT</name>
<dbReference type="EMBL" id="MFTJ01000045">
    <property type="protein sequence ID" value="OGI64653.1"/>
    <property type="molecule type" value="Genomic_DNA"/>
</dbReference>
<sequence>MKQENKICEHCGQNFTISEDELSLYKKVGIELPTLCFFCRAKLHFSFWMFGKFRKGKSDLSGESLITVLPEKNRYPIYTLHEWHSDKWNALDYGADYNPDIPFFKQLQDLQEKVPKPHQNGTKNTKCDWCDDVWNSKNCYLSRSLEECEDLFYAYRNIRVKNSIDMTVCFNSEKSYSCSDCYHSFRIFYSKHSRDCIDSYFLYDCRNCQNCFMCWNLRNKRFCIENIQYSQKDYEEKLRSFKLGSHMSIQAFKKRFEELTQEETVHRQNFNFKTYNSAGDYLINTKDCHNCHTLSDSEDCYNCVRGLNEKSNIDAVGCWHSELMGNSSSCGYGYAEKYCVWASSRYSEYLDLCVECEYCFGCVGLKKKKYCILNKQYTKDEYFEKLKELKLNTTSGIAKMEKEFSEFRKKFPQRAIMSLKSNKVSGNWFTNCENVKNSFWCMNSKDCKNLFFVYGAQDCMDYFQWGDSSELIYETENCGVDCSRIYFCTQCWMGAHDLTYCDSCPGSGSCFGCIGLKKGEYSILNKRYSKEEYEMLVPKIIEHMKEMPYVDKKGIEYKFGEHFPNEFSAFAYNETATIDFYPLSKEEALKRGYTWKDKEKKNYATTVKSSDLPETIAEVDDIILNEVVECAEKDQPYSVGAFRITQNELAFYRRMDLPLPRVCFDVRHTRRLQKRPPLRTIKRFCSKCKIEVETVYDENYAPIIYCEKCYQQEVY</sequence>
<reference evidence="1 2" key="1">
    <citation type="journal article" date="2016" name="Nat. Commun.">
        <title>Thousands of microbial genomes shed light on interconnected biogeochemical processes in an aquifer system.</title>
        <authorList>
            <person name="Anantharaman K."/>
            <person name="Brown C.T."/>
            <person name="Hug L.A."/>
            <person name="Sharon I."/>
            <person name="Castelle C.J."/>
            <person name="Probst A.J."/>
            <person name="Thomas B.C."/>
            <person name="Singh A."/>
            <person name="Wilkins M.J."/>
            <person name="Karaoz U."/>
            <person name="Brodie E.L."/>
            <person name="Williams K.H."/>
            <person name="Hubbard S.S."/>
            <person name="Banfield J.F."/>
        </authorList>
    </citation>
    <scope>NUCLEOTIDE SEQUENCE [LARGE SCALE GENOMIC DNA]</scope>
</reference>
<proteinExistence type="predicted"/>
<organism evidence="1 2">
    <name type="scientific">Candidatus Nomurabacteria bacterium RIFCSPHIGHO2_01_FULL_39_10</name>
    <dbReference type="NCBI Taxonomy" id="1801733"/>
    <lineage>
        <taxon>Bacteria</taxon>
        <taxon>Candidatus Nomuraibacteriota</taxon>
    </lineage>
</organism>
<protein>
    <submittedName>
        <fullName evidence="1">Uncharacterized protein</fullName>
    </submittedName>
</protein>